<dbReference type="EnsemblPlants" id="QL10p006251:mrna">
    <property type="protein sequence ID" value="QL10p006251:mrna:CDS:1"/>
    <property type="gene ID" value="QL10p006251"/>
</dbReference>
<protein>
    <recommendedName>
        <fullName evidence="1">Chromo domain-containing protein</fullName>
    </recommendedName>
</protein>
<sequence length="112" mass="12783">MSLFKVIKKIDQFAYQLDLPPESKLYPVFHLSLLKPKLGQHTSPVPTLPPIDAEGLLSPKPIAVLQQRSKQLRNRIITEVLVQWHGTTTEDATWESLHQLQNQYPHLVGKVL</sequence>
<proteinExistence type="predicted"/>
<dbReference type="EMBL" id="LRBV02000010">
    <property type="status" value="NOT_ANNOTATED_CDS"/>
    <property type="molecule type" value="Genomic_DNA"/>
</dbReference>
<evidence type="ECO:0000259" key="1">
    <source>
        <dbReference type="PROSITE" id="PS50013"/>
    </source>
</evidence>
<accession>A0A7N2MQE9</accession>
<organism evidence="2 3">
    <name type="scientific">Quercus lobata</name>
    <name type="common">Valley oak</name>
    <dbReference type="NCBI Taxonomy" id="97700"/>
    <lineage>
        <taxon>Eukaryota</taxon>
        <taxon>Viridiplantae</taxon>
        <taxon>Streptophyta</taxon>
        <taxon>Embryophyta</taxon>
        <taxon>Tracheophyta</taxon>
        <taxon>Spermatophyta</taxon>
        <taxon>Magnoliopsida</taxon>
        <taxon>eudicotyledons</taxon>
        <taxon>Gunneridae</taxon>
        <taxon>Pentapetalae</taxon>
        <taxon>rosids</taxon>
        <taxon>fabids</taxon>
        <taxon>Fagales</taxon>
        <taxon>Fagaceae</taxon>
        <taxon>Quercus</taxon>
    </lineage>
</organism>
<dbReference type="Gramene" id="QL10p006251:mrna">
    <property type="protein sequence ID" value="QL10p006251:mrna:CDS:1"/>
    <property type="gene ID" value="QL10p006251"/>
</dbReference>
<reference evidence="2 3" key="1">
    <citation type="journal article" date="2016" name="G3 (Bethesda)">
        <title>First Draft Assembly and Annotation of the Genome of a California Endemic Oak Quercus lobata Nee (Fagaceae).</title>
        <authorList>
            <person name="Sork V.L."/>
            <person name="Fitz-Gibbon S.T."/>
            <person name="Puiu D."/>
            <person name="Crepeau M."/>
            <person name="Gugger P.F."/>
            <person name="Sherman R."/>
            <person name="Stevens K."/>
            <person name="Langley C.H."/>
            <person name="Pellegrini M."/>
            <person name="Salzberg S.L."/>
        </authorList>
    </citation>
    <scope>NUCLEOTIDE SEQUENCE [LARGE SCALE GENOMIC DNA]</scope>
    <source>
        <strain evidence="2 3">cv. SW786</strain>
    </source>
</reference>
<dbReference type="Proteomes" id="UP000594261">
    <property type="component" value="Chromosome 10"/>
</dbReference>
<dbReference type="Pfam" id="PF24626">
    <property type="entry name" value="SH3_Tf2-1"/>
    <property type="match status" value="1"/>
</dbReference>
<dbReference type="PROSITE" id="PS50013">
    <property type="entry name" value="CHROMO_2"/>
    <property type="match status" value="1"/>
</dbReference>
<reference evidence="2" key="2">
    <citation type="submission" date="2021-01" db="UniProtKB">
        <authorList>
            <consortium name="EnsemblPlants"/>
        </authorList>
    </citation>
    <scope>IDENTIFICATION</scope>
</reference>
<dbReference type="AlphaFoldDB" id="A0A7N2MQE9"/>
<dbReference type="InParanoid" id="A0A7N2MQE9"/>
<dbReference type="PANTHER" id="PTHR46148:SF54">
    <property type="entry name" value="RETROTRANSPOSON-LIKE PROTEIN"/>
    <property type="match status" value="1"/>
</dbReference>
<dbReference type="InterPro" id="IPR016197">
    <property type="entry name" value="Chromo-like_dom_sf"/>
</dbReference>
<dbReference type="PANTHER" id="PTHR46148">
    <property type="entry name" value="CHROMO DOMAIN-CONTAINING PROTEIN"/>
    <property type="match status" value="1"/>
</dbReference>
<evidence type="ECO:0000313" key="3">
    <source>
        <dbReference type="Proteomes" id="UP000594261"/>
    </source>
</evidence>
<feature type="domain" description="Chromo" evidence="1">
    <location>
        <begin position="51"/>
        <end position="112"/>
    </location>
</feature>
<keyword evidence="3" id="KW-1185">Reference proteome</keyword>
<dbReference type="Gene3D" id="2.40.50.40">
    <property type="match status" value="1"/>
</dbReference>
<name>A0A7N2MQE9_QUELO</name>
<dbReference type="InterPro" id="IPR000953">
    <property type="entry name" value="Chromo/chromo_shadow_dom"/>
</dbReference>
<dbReference type="InterPro" id="IPR056924">
    <property type="entry name" value="SH3_Tf2-1"/>
</dbReference>
<evidence type="ECO:0000313" key="2">
    <source>
        <dbReference type="EnsemblPlants" id="QL10p006251:mrna:CDS:1"/>
    </source>
</evidence>
<dbReference type="OMA" id="QWLVHWE"/>
<dbReference type="SUPFAM" id="SSF54160">
    <property type="entry name" value="Chromo domain-like"/>
    <property type="match status" value="1"/>
</dbReference>